<protein>
    <submittedName>
        <fullName evidence="5">Mannosylfructose-phosphate synthase</fullName>
        <ecNumber evidence="5">2.4.1.246</ecNumber>
    </submittedName>
</protein>
<dbReference type="PANTHER" id="PTHR12526">
    <property type="entry name" value="GLYCOSYLTRANSFERASE"/>
    <property type="match status" value="1"/>
</dbReference>
<accession>A0A0H5P9Q6</accession>
<dbReference type="EC" id="2.4.1.246" evidence="5"/>
<keyword evidence="5" id="KW-0614">Plasmid</keyword>
<name>A0A0H5P9Q6_NOCFR</name>
<keyword evidence="1 5" id="KW-0328">Glycosyltransferase</keyword>
<evidence type="ECO:0000313" key="6">
    <source>
        <dbReference type="Proteomes" id="UP000057820"/>
    </source>
</evidence>
<evidence type="ECO:0000259" key="3">
    <source>
        <dbReference type="Pfam" id="PF00534"/>
    </source>
</evidence>
<dbReference type="CDD" id="cd03801">
    <property type="entry name" value="GT4_PimA-like"/>
    <property type="match status" value="1"/>
</dbReference>
<dbReference type="SUPFAM" id="SSF53756">
    <property type="entry name" value="UDP-Glycosyltransferase/glycogen phosphorylase"/>
    <property type="match status" value="1"/>
</dbReference>
<dbReference type="AlphaFoldDB" id="A0A0H5P9Q6"/>
<reference evidence="6" key="1">
    <citation type="submission" date="2015-03" db="EMBL/GenBank/DDBJ databases">
        <authorList>
            <consortium name="Pathogen Informatics"/>
        </authorList>
    </citation>
    <scope>NUCLEOTIDE SEQUENCE [LARGE SCALE GENOMIC DNA]</scope>
    <source>
        <strain evidence="6">NCTC11134</strain>
        <plasmid evidence="6">4</plasmid>
    </source>
</reference>
<dbReference type="PANTHER" id="PTHR12526:SF510">
    <property type="entry name" value="D-INOSITOL 3-PHOSPHATE GLYCOSYLTRANSFERASE"/>
    <property type="match status" value="1"/>
</dbReference>
<dbReference type="Proteomes" id="UP000057820">
    <property type="component" value="Plasmid 4"/>
</dbReference>
<evidence type="ECO:0000256" key="2">
    <source>
        <dbReference type="ARBA" id="ARBA00022679"/>
    </source>
</evidence>
<dbReference type="InterPro" id="IPR028098">
    <property type="entry name" value="Glyco_trans_4-like_N"/>
</dbReference>
<dbReference type="EMBL" id="LN868941">
    <property type="protein sequence ID" value="CRY84565.1"/>
    <property type="molecule type" value="Genomic_DNA"/>
</dbReference>
<keyword evidence="2 5" id="KW-0808">Transferase</keyword>
<dbReference type="InterPro" id="IPR001296">
    <property type="entry name" value="Glyco_trans_1"/>
</dbReference>
<evidence type="ECO:0000313" key="5">
    <source>
        <dbReference type="EMBL" id="CRY84565.1"/>
    </source>
</evidence>
<sequence>MEFPSAMHILTYDMHGTVVATGQRKPCRHTGLVAHTHHLLAALAARHPGTRWAITQTGATRPGAYQLRTPDGTVVLAQGIRSGFGQYLGGADGGKDPARVRHFYEDAIDDPANPVYAGLARQYAYVIATADTPDLLAQNINPIVSVLKAEQSGRLAAAGVGRLNVTGVVHDLAGAERRFDYLRRRLEVTEHSVRIVAVSTAVAEHLAKAGITGERVHTVPNGMDIAEFESRMRAAAAENAFAALARRNQLPDGPMVLLSARRVAWKGHADLIAALRILSARGVAGEAFAVFNGHDMHDTRALDYTRELTDLINASDLAGRVFLLDELSPVEVAACYRAATVAVLPSRCPEAFGYANIEAMLAGTPVITTDHGGPRDYIDHGRSGLLVPPSDPGALADALARVLTDTALHRRLARNGRASATRFGVEQMATGYAQVIGSHEAVRA</sequence>
<proteinExistence type="predicted"/>
<geneLocation type="plasmid" evidence="5">
    <name>4</name>
</geneLocation>
<dbReference type="RefSeq" id="WP_060595250.1">
    <property type="nucleotide sequence ID" value="NZ_CP031419.1"/>
</dbReference>
<evidence type="ECO:0000259" key="4">
    <source>
        <dbReference type="Pfam" id="PF13439"/>
    </source>
</evidence>
<dbReference type="KEGG" id="nfr:ERS450000_06107"/>
<dbReference type="Pfam" id="PF13439">
    <property type="entry name" value="Glyco_transf_4"/>
    <property type="match status" value="1"/>
</dbReference>
<gene>
    <name evidence="5" type="primary">mfpsA_1</name>
    <name evidence="5" type="ORF">ERS450000_06107</name>
</gene>
<evidence type="ECO:0000256" key="1">
    <source>
        <dbReference type="ARBA" id="ARBA00022676"/>
    </source>
</evidence>
<dbReference type="Pfam" id="PF00534">
    <property type="entry name" value="Glycos_transf_1"/>
    <property type="match status" value="1"/>
</dbReference>
<feature type="domain" description="Glycosyltransferase subfamily 4-like N-terminal" evidence="4">
    <location>
        <begin position="153"/>
        <end position="226"/>
    </location>
</feature>
<feature type="domain" description="Glycosyl transferase family 1" evidence="3">
    <location>
        <begin position="250"/>
        <end position="417"/>
    </location>
</feature>
<dbReference type="Gene3D" id="3.40.50.2000">
    <property type="entry name" value="Glycogen Phosphorylase B"/>
    <property type="match status" value="2"/>
</dbReference>
<organism evidence="5 6">
    <name type="scientific">Nocardia farcinica</name>
    <dbReference type="NCBI Taxonomy" id="37329"/>
    <lineage>
        <taxon>Bacteria</taxon>
        <taxon>Bacillati</taxon>
        <taxon>Actinomycetota</taxon>
        <taxon>Actinomycetes</taxon>
        <taxon>Mycobacteriales</taxon>
        <taxon>Nocardiaceae</taxon>
        <taxon>Nocardia</taxon>
    </lineage>
</organism>
<dbReference type="GO" id="GO:0103011">
    <property type="term" value="F:mannosylfructose-phosphate synthase activity"/>
    <property type="evidence" value="ECO:0007669"/>
    <property type="project" value="UniProtKB-EC"/>
</dbReference>